<dbReference type="Gene3D" id="3.40.50.2300">
    <property type="match status" value="1"/>
</dbReference>
<dbReference type="CDD" id="cd17535">
    <property type="entry name" value="REC_NarL-like"/>
    <property type="match status" value="1"/>
</dbReference>
<dbReference type="InterPro" id="IPR058245">
    <property type="entry name" value="NreC/VraR/RcsB-like_REC"/>
</dbReference>
<evidence type="ECO:0000313" key="6">
    <source>
        <dbReference type="EMBL" id="MBL0741503.1"/>
    </source>
</evidence>
<dbReference type="SMART" id="SM00421">
    <property type="entry name" value="HTH_LUXR"/>
    <property type="match status" value="1"/>
</dbReference>
<dbReference type="RefSeq" id="WP_202008882.1">
    <property type="nucleotide sequence ID" value="NZ_JAERRB010000003.1"/>
</dbReference>
<feature type="modified residue" description="4-aspartylphosphate" evidence="3">
    <location>
        <position position="62"/>
    </location>
</feature>
<dbReference type="PROSITE" id="PS50043">
    <property type="entry name" value="HTH_LUXR_2"/>
    <property type="match status" value="1"/>
</dbReference>
<dbReference type="Pfam" id="PF00196">
    <property type="entry name" value="GerE"/>
    <property type="match status" value="1"/>
</dbReference>
<feature type="domain" description="HTH luxR-type" evidence="4">
    <location>
        <begin position="149"/>
        <end position="214"/>
    </location>
</feature>
<dbReference type="SMART" id="SM00448">
    <property type="entry name" value="REC"/>
    <property type="match status" value="1"/>
</dbReference>
<protein>
    <submittedName>
        <fullName evidence="6">Response regulator transcription factor</fullName>
    </submittedName>
</protein>
<dbReference type="InterPro" id="IPR016032">
    <property type="entry name" value="Sig_transdc_resp-reg_C-effctor"/>
</dbReference>
<dbReference type="CDD" id="cd06170">
    <property type="entry name" value="LuxR_C_like"/>
    <property type="match status" value="1"/>
</dbReference>
<dbReference type="SUPFAM" id="SSF46894">
    <property type="entry name" value="C-terminal effector domain of the bipartite response regulators"/>
    <property type="match status" value="1"/>
</dbReference>
<evidence type="ECO:0000256" key="1">
    <source>
        <dbReference type="ARBA" id="ARBA00022553"/>
    </source>
</evidence>
<proteinExistence type="predicted"/>
<dbReference type="PROSITE" id="PS50110">
    <property type="entry name" value="RESPONSE_REGULATORY"/>
    <property type="match status" value="1"/>
</dbReference>
<reference evidence="6 7" key="1">
    <citation type="submission" date="2021-01" db="EMBL/GenBank/DDBJ databases">
        <title>Chryseolinea sp. Jin1 Genome sequencing and assembly.</title>
        <authorList>
            <person name="Kim I."/>
        </authorList>
    </citation>
    <scope>NUCLEOTIDE SEQUENCE [LARGE SCALE GENOMIC DNA]</scope>
    <source>
        <strain evidence="6 7">Jin1</strain>
    </source>
</reference>
<keyword evidence="7" id="KW-1185">Reference proteome</keyword>
<comment type="caution">
    <text evidence="6">The sequence shown here is derived from an EMBL/GenBank/DDBJ whole genome shotgun (WGS) entry which is preliminary data.</text>
</comment>
<evidence type="ECO:0000256" key="3">
    <source>
        <dbReference type="PROSITE-ProRule" id="PRU00169"/>
    </source>
</evidence>
<evidence type="ECO:0000256" key="2">
    <source>
        <dbReference type="ARBA" id="ARBA00023125"/>
    </source>
</evidence>
<dbReference type="PRINTS" id="PR00038">
    <property type="entry name" value="HTHLUXR"/>
</dbReference>
<dbReference type="InterPro" id="IPR039420">
    <property type="entry name" value="WalR-like"/>
</dbReference>
<accession>A0ABS1KQC5</accession>
<dbReference type="EMBL" id="JAERRB010000003">
    <property type="protein sequence ID" value="MBL0741503.1"/>
    <property type="molecule type" value="Genomic_DNA"/>
</dbReference>
<dbReference type="PANTHER" id="PTHR43214:SF43">
    <property type="entry name" value="TWO-COMPONENT RESPONSE REGULATOR"/>
    <property type="match status" value="1"/>
</dbReference>
<dbReference type="SUPFAM" id="SSF52172">
    <property type="entry name" value="CheY-like"/>
    <property type="match status" value="1"/>
</dbReference>
<evidence type="ECO:0000259" key="5">
    <source>
        <dbReference type="PROSITE" id="PS50110"/>
    </source>
</evidence>
<dbReference type="InterPro" id="IPR011006">
    <property type="entry name" value="CheY-like_superfamily"/>
</dbReference>
<dbReference type="Pfam" id="PF00072">
    <property type="entry name" value="Response_reg"/>
    <property type="match status" value="1"/>
</dbReference>
<dbReference type="PANTHER" id="PTHR43214">
    <property type="entry name" value="TWO-COMPONENT RESPONSE REGULATOR"/>
    <property type="match status" value="1"/>
</dbReference>
<keyword evidence="2" id="KW-0238">DNA-binding</keyword>
<keyword evidence="1 3" id="KW-0597">Phosphoprotein</keyword>
<feature type="domain" description="Response regulatory" evidence="5">
    <location>
        <begin position="11"/>
        <end position="127"/>
    </location>
</feature>
<evidence type="ECO:0000313" key="7">
    <source>
        <dbReference type="Proteomes" id="UP000613030"/>
    </source>
</evidence>
<name>A0ABS1KQC5_9BACT</name>
<dbReference type="Proteomes" id="UP000613030">
    <property type="component" value="Unassembled WGS sequence"/>
</dbReference>
<gene>
    <name evidence="6" type="ORF">JI741_09755</name>
</gene>
<evidence type="ECO:0000259" key="4">
    <source>
        <dbReference type="PROSITE" id="PS50043"/>
    </source>
</evidence>
<dbReference type="InterPro" id="IPR001789">
    <property type="entry name" value="Sig_transdc_resp-reg_receiver"/>
</dbReference>
<organism evidence="6 7">
    <name type="scientific">Chryseolinea lacunae</name>
    <dbReference type="NCBI Taxonomy" id="2801331"/>
    <lineage>
        <taxon>Bacteria</taxon>
        <taxon>Pseudomonadati</taxon>
        <taxon>Bacteroidota</taxon>
        <taxon>Cytophagia</taxon>
        <taxon>Cytophagales</taxon>
        <taxon>Fulvivirgaceae</taxon>
        <taxon>Chryseolinea</taxon>
    </lineage>
</organism>
<sequence length="216" mass="24258">MQIDTDNRKYVFLLAEDDLMVREGFKALLEREPNVQRIYEAGSGDEVLDQLAAHRIDIVLLDAKMPGVPSVDVVRRIVKNFPSVKIVVVSGLVGSAIHLNLLRAGIHGFVQKLNGFDEVRKAIAAVNSTDQYYSPQIVQLIQENVRHFEFTPTVQLTEKEKMLLRGIVEGLPTKMIAEKMSVAISTAETNRSRLLRKTRTQNTAELIAYAFRNGII</sequence>
<dbReference type="InterPro" id="IPR000792">
    <property type="entry name" value="Tscrpt_reg_LuxR_C"/>
</dbReference>